<reference evidence="2 3" key="1">
    <citation type="submission" date="2021-05" db="EMBL/GenBank/DDBJ databases">
        <authorList>
            <person name="Zahm M."/>
            <person name="Klopp C."/>
            <person name="Cabau C."/>
            <person name="Kuhl H."/>
            <person name="Suciu R."/>
            <person name="Ciorpac M."/>
            <person name="Holostenco D."/>
            <person name="Gessner J."/>
            <person name="Wuertz S."/>
            <person name="Hohne C."/>
            <person name="Stock M."/>
            <person name="Gislard M."/>
            <person name="Lluch J."/>
            <person name="Milhes M."/>
            <person name="Lampietro C."/>
            <person name="Lopez Roques C."/>
            <person name="Donnadieu C."/>
            <person name="Du K."/>
            <person name="Schartl M."/>
            <person name="Guiguen Y."/>
        </authorList>
    </citation>
    <scope>NUCLEOTIDE SEQUENCE [LARGE SCALE GENOMIC DNA]</scope>
    <source>
        <strain evidence="2">Hh-F2</strain>
        <tissue evidence="2">Blood</tissue>
    </source>
</reference>
<name>A0ABR0YFW7_HUSHU</name>
<protein>
    <submittedName>
        <fullName evidence="2">G2/M phase-specific E3 ubiquitin-protein ligase-like isoform X2</fullName>
    </submittedName>
</protein>
<dbReference type="Proteomes" id="UP001369086">
    <property type="component" value="Unassembled WGS sequence"/>
</dbReference>
<evidence type="ECO:0000313" key="2">
    <source>
        <dbReference type="EMBL" id="KAK6471291.1"/>
    </source>
</evidence>
<organism evidence="2 3">
    <name type="scientific">Huso huso</name>
    <name type="common">Beluga</name>
    <name type="synonym">Acipenser huso</name>
    <dbReference type="NCBI Taxonomy" id="61971"/>
    <lineage>
        <taxon>Eukaryota</taxon>
        <taxon>Metazoa</taxon>
        <taxon>Chordata</taxon>
        <taxon>Craniata</taxon>
        <taxon>Vertebrata</taxon>
        <taxon>Euteleostomi</taxon>
        <taxon>Actinopterygii</taxon>
        <taxon>Chondrostei</taxon>
        <taxon>Acipenseriformes</taxon>
        <taxon>Acipenseridae</taxon>
        <taxon>Huso</taxon>
    </lineage>
</organism>
<evidence type="ECO:0000313" key="3">
    <source>
        <dbReference type="Proteomes" id="UP001369086"/>
    </source>
</evidence>
<evidence type="ECO:0000256" key="1">
    <source>
        <dbReference type="SAM" id="MobiDB-lite"/>
    </source>
</evidence>
<proteinExistence type="predicted"/>
<gene>
    <name evidence="2" type="ORF">HHUSO_G29635</name>
</gene>
<sequence length="178" mass="19577">MADSSNLHVIIERAFAAGVRAALQAGTASGAQPPETEGRVRMSSVGLRQSHSVPLPSFPPLGRANLHRGNFRRRHKFYTKDVVCLPFHSGSSFTIPRGENRARLAECGLIGKISFSNEWSEGQMREEIGTLFKTKFNVAEHETFSFEYLSTVRGSKKLTTKCIAAFPLGRGRGCNPLL</sequence>
<keyword evidence="3" id="KW-1185">Reference proteome</keyword>
<feature type="region of interest" description="Disordered" evidence="1">
    <location>
        <begin position="26"/>
        <end position="45"/>
    </location>
</feature>
<accession>A0ABR0YFW7</accession>
<dbReference type="EMBL" id="JAHFZB010000032">
    <property type="protein sequence ID" value="KAK6471291.1"/>
    <property type="molecule type" value="Genomic_DNA"/>
</dbReference>
<comment type="caution">
    <text evidence="2">The sequence shown here is derived from an EMBL/GenBank/DDBJ whole genome shotgun (WGS) entry which is preliminary data.</text>
</comment>